<feature type="coiled-coil region" evidence="2">
    <location>
        <begin position="97"/>
        <end position="208"/>
    </location>
</feature>
<gene>
    <name evidence="5" type="ORF">B0J12DRAFT_213604</name>
</gene>
<dbReference type="Gene3D" id="1.20.5.170">
    <property type="match status" value="1"/>
</dbReference>
<evidence type="ECO:0000313" key="6">
    <source>
        <dbReference type="Proteomes" id="UP000774617"/>
    </source>
</evidence>
<name>A0ABQ8G1F4_9PEZI</name>
<feature type="compositionally biased region" description="Basic and acidic residues" evidence="3">
    <location>
        <begin position="36"/>
        <end position="45"/>
    </location>
</feature>
<reference evidence="5 6" key="1">
    <citation type="journal article" date="2021" name="Nat. Commun.">
        <title>Genetic determinants of endophytism in the Arabidopsis root mycobiome.</title>
        <authorList>
            <person name="Mesny F."/>
            <person name="Miyauchi S."/>
            <person name="Thiergart T."/>
            <person name="Pickel B."/>
            <person name="Atanasova L."/>
            <person name="Karlsson M."/>
            <person name="Huettel B."/>
            <person name="Barry K.W."/>
            <person name="Haridas S."/>
            <person name="Chen C."/>
            <person name="Bauer D."/>
            <person name="Andreopoulos W."/>
            <person name="Pangilinan J."/>
            <person name="LaButti K."/>
            <person name="Riley R."/>
            <person name="Lipzen A."/>
            <person name="Clum A."/>
            <person name="Drula E."/>
            <person name="Henrissat B."/>
            <person name="Kohler A."/>
            <person name="Grigoriev I.V."/>
            <person name="Martin F.M."/>
            <person name="Hacquard S."/>
        </authorList>
    </citation>
    <scope>NUCLEOTIDE SEQUENCE [LARGE SCALE GENOMIC DNA]</scope>
    <source>
        <strain evidence="5 6">MPI-SDFR-AT-0080</strain>
    </source>
</reference>
<dbReference type="InterPro" id="IPR013923">
    <property type="entry name" value="Autophagy-rel_prot_16_dom"/>
</dbReference>
<keyword evidence="6" id="KW-1185">Reference proteome</keyword>
<evidence type="ECO:0000256" key="1">
    <source>
        <dbReference type="ARBA" id="ARBA00005331"/>
    </source>
</evidence>
<evidence type="ECO:0000259" key="4">
    <source>
        <dbReference type="Pfam" id="PF08614"/>
    </source>
</evidence>
<protein>
    <submittedName>
        <fullName evidence="5">Autophagy-related protein 16</fullName>
    </submittedName>
</protein>
<comment type="similarity">
    <text evidence="1">Belongs to the ATG16 family.</text>
</comment>
<dbReference type="Proteomes" id="UP000774617">
    <property type="component" value="Unassembled WGS sequence"/>
</dbReference>
<sequence>MTSSAWLSDYTTALQARDQREKVQEAHINAYTKLADRTARLEAERAAAPPSSAHPPPTTAASPQPAAANKPSPSRGRFGRSSPAAAPEPETPSNDVLARLRADLAQSTTSRAALQAQLSSVTAELAALKTRAARDEKAVADLKRQAATLERKLRDRESEVKGKTRLVEEVQDELVSVNLQLNMAEQKSEELERENRELVDRWMKYKREEAERMNDLSKWE</sequence>
<feature type="compositionally biased region" description="Low complexity" evidence="3">
    <location>
        <begin position="59"/>
        <end position="93"/>
    </location>
</feature>
<dbReference type="Pfam" id="PF08614">
    <property type="entry name" value="ATG16"/>
    <property type="match status" value="1"/>
</dbReference>
<proteinExistence type="inferred from homology"/>
<dbReference type="EMBL" id="JAGTJR010000027">
    <property type="protein sequence ID" value="KAH7042082.1"/>
    <property type="molecule type" value="Genomic_DNA"/>
</dbReference>
<comment type="caution">
    <text evidence="5">The sequence shown here is derived from an EMBL/GenBank/DDBJ whole genome shotgun (WGS) entry which is preliminary data.</text>
</comment>
<evidence type="ECO:0000256" key="3">
    <source>
        <dbReference type="SAM" id="MobiDB-lite"/>
    </source>
</evidence>
<feature type="domain" description="Autophagy-related protein 16" evidence="4">
    <location>
        <begin position="9"/>
        <end position="214"/>
    </location>
</feature>
<accession>A0ABQ8G1F4</accession>
<feature type="region of interest" description="Disordered" evidence="3">
    <location>
        <begin position="36"/>
        <end position="93"/>
    </location>
</feature>
<organism evidence="5 6">
    <name type="scientific">Macrophomina phaseolina</name>
    <dbReference type="NCBI Taxonomy" id="35725"/>
    <lineage>
        <taxon>Eukaryota</taxon>
        <taxon>Fungi</taxon>
        <taxon>Dikarya</taxon>
        <taxon>Ascomycota</taxon>
        <taxon>Pezizomycotina</taxon>
        <taxon>Dothideomycetes</taxon>
        <taxon>Dothideomycetes incertae sedis</taxon>
        <taxon>Botryosphaeriales</taxon>
        <taxon>Botryosphaeriaceae</taxon>
        <taxon>Macrophomina</taxon>
    </lineage>
</organism>
<evidence type="ECO:0000256" key="2">
    <source>
        <dbReference type="SAM" id="Coils"/>
    </source>
</evidence>
<evidence type="ECO:0000313" key="5">
    <source>
        <dbReference type="EMBL" id="KAH7042082.1"/>
    </source>
</evidence>
<dbReference type="CDD" id="cd22887">
    <property type="entry name" value="Atg16_CCD"/>
    <property type="match status" value="1"/>
</dbReference>
<keyword evidence="2" id="KW-0175">Coiled coil</keyword>